<protein>
    <recommendedName>
        <fullName evidence="1">Integrase catalytic domain-containing protein</fullName>
    </recommendedName>
</protein>
<evidence type="ECO:0000313" key="2">
    <source>
        <dbReference type="EMBL" id="VDM15120.1"/>
    </source>
</evidence>
<dbReference type="PANTHER" id="PTHR47331">
    <property type="entry name" value="PHD-TYPE DOMAIN-CONTAINING PROTEIN"/>
    <property type="match status" value="1"/>
</dbReference>
<dbReference type="GO" id="GO:0003676">
    <property type="term" value="F:nucleic acid binding"/>
    <property type="evidence" value="ECO:0007669"/>
    <property type="project" value="InterPro"/>
</dbReference>
<dbReference type="OMA" id="FPITRIT"/>
<dbReference type="EMBL" id="UYWW01007150">
    <property type="protein sequence ID" value="VDM15120.1"/>
    <property type="molecule type" value="Genomic_DNA"/>
</dbReference>
<dbReference type="InterPro" id="IPR012337">
    <property type="entry name" value="RNaseH-like_sf"/>
</dbReference>
<dbReference type="PROSITE" id="PS50994">
    <property type="entry name" value="INTEGRASE"/>
    <property type="match status" value="1"/>
</dbReference>
<dbReference type="Gene3D" id="3.30.420.10">
    <property type="entry name" value="Ribonuclease H-like superfamily/Ribonuclease H"/>
    <property type="match status" value="1"/>
</dbReference>
<dbReference type="OrthoDB" id="5870116at2759"/>
<feature type="domain" description="Integrase catalytic" evidence="1">
    <location>
        <begin position="170"/>
        <end position="364"/>
    </location>
</feature>
<dbReference type="InterPro" id="IPR036397">
    <property type="entry name" value="RNaseH_sf"/>
</dbReference>
<dbReference type="Pfam" id="PF18701">
    <property type="entry name" value="DUF5641"/>
    <property type="match status" value="1"/>
</dbReference>
<keyword evidence="3" id="KW-1185">Reference proteome</keyword>
<dbReference type="AlphaFoldDB" id="A0A3P7DY58"/>
<dbReference type="SUPFAM" id="SSF53098">
    <property type="entry name" value="Ribonuclease H-like"/>
    <property type="match status" value="1"/>
</dbReference>
<evidence type="ECO:0000313" key="3">
    <source>
        <dbReference type="Proteomes" id="UP000270924"/>
    </source>
</evidence>
<proteinExistence type="predicted"/>
<gene>
    <name evidence="2" type="ORF">WBA_LOCUS8506</name>
</gene>
<dbReference type="InParanoid" id="A0A3P7DY58"/>
<dbReference type="InterPro" id="IPR040676">
    <property type="entry name" value="DUF5641"/>
</dbReference>
<dbReference type="Proteomes" id="UP000270924">
    <property type="component" value="Unassembled WGS sequence"/>
</dbReference>
<dbReference type="InterPro" id="IPR001584">
    <property type="entry name" value="Integrase_cat-core"/>
</dbReference>
<dbReference type="GO" id="GO:0015074">
    <property type="term" value="P:DNA integration"/>
    <property type="evidence" value="ECO:0007669"/>
    <property type="project" value="InterPro"/>
</dbReference>
<accession>A0A3P7DY58</accession>
<name>A0A3P7DY58_WUCBA</name>
<sequence length="529" mass="61478">MSPAELKTATLWWNGPTWLSNGENIPAWIPPIQSLSKDNNETQAQQDQESVVTVAQTLRTPHPLSTLLEIQKFGSWKNLISTISQIYRAADRMLKKKELTSCEYWQKAIHFVIQKDQQLLADYNQHVTQTDKTGIIRYVSRRKRRTVSRILHNCQRCKRWRAHPFSLLKFPPFPITRITRARAFQHTGLDYLGPIHVRRTDTVEKRWILLLTCFVTRAVHIEITDDLSSIGCLQALRRFFARRGYPCSLYSDQGTQMMHVHGTLLNELDKLRQEPKVQAFLRPLNIEWKHTVPHAPWAGGLYERLISIFKSIFRVAVGKQLLDSSEMTTVAIEIEAIINSRPLTIIDDETMQPLRPMDFLSSQGYAVSPLPIRREHSRDYLLNYWKEGAIIADEFWEKWQTQYLQTLRDRKQREHKGPHAQTRRIPQVGEIVLVRTGAVPRGCWPLARITKLIAQAGNIRAAQLKMSNGHIWERPLNHLYPLELSISQNKQYQVVDPNIELEDDEDEEKLSIRPRFGGRKTMPKELRTG</sequence>
<organism evidence="2 3">
    <name type="scientific">Wuchereria bancrofti</name>
    <dbReference type="NCBI Taxonomy" id="6293"/>
    <lineage>
        <taxon>Eukaryota</taxon>
        <taxon>Metazoa</taxon>
        <taxon>Ecdysozoa</taxon>
        <taxon>Nematoda</taxon>
        <taxon>Chromadorea</taxon>
        <taxon>Rhabditida</taxon>
        <taxon>Spirurina</taxon>
        <taxon>Spiruromorpha</taxon>
        <taxon>Filarioidea</taxon>
        <taxon>Onchocercidae</taxon>
        <taxon>Wuchereria</taxon>
    </lineage>
</organism>
<reference evidence="2 3" key="1">
    <citation type="submission" date="2018-11" db="EMBL/GenBank/DDBJ databases">
        <authorList>
            <consortium name="Pathogen Informatics"/>
        </authorList>
    </citation>
    <scope>NUCLEOTIDE SEQUENCE [LARGE SCALE GENOMIC DNA]</scope>
</reference>
<evidence type="ECO:0000259" key="1">
    <source>
        <dbReference type="PROSITE" id="PS50994"/>
    </source>
</evidence>